<protein>
    <submittedName>
        <fullName evidence="2">Uncharacterized protein</fullName>
    </submittedName>
</protein>
<evidence type="ECO:0000313" key="3">
    <source>
        <dbReference type="Proteomes" id="UP000489600"/>
    </source>
</evidence>
<proteinExistence type="predicted"/>
<evidence type="ECO:0000256" key="1">
    <source>
        <dbReference type="SAM" id="MobiDB-lite"/>
    </source>
</evidence>
<organism evidence="2 3">
    <name type="scientific">Arabis nemorensis</name>
    <dbReference type="NCBI Taxonomy" id="586526"/>
    <lineage>
        <taxon>Eukaryota</taxon>
        <taxon>Viridiplantae</taxon>
        <taxon>Streptophyta</taxon>
        <taxon>Embryophyta</taxon>
        <taxon>Tracheophyta</taxon>
        <taxon>Spermatophyta</taxon>
        <taxon>Magnoliopsida</taxon>
        <taxon>eudicotyledons</taxon>
        <taxon>Gunneridae</taxon>
        <taxon>Pentapetalae</taxon>
        <taxon>rosids</taxon>
        <taxon>malvids</taxon>
        <taxon>Brassicales</taxon>
        <taxon>Brassicaceae</taxon>
        <taxon>Arabideae</taxon>
        <taxon>Arabis</taxon>
    </lineage>
</organism>
<name>A0A565AUZ1_9BRAS</name>
<comment type="caution">
    <text evidence="2">The sequence shown here is derived from an EMBL/GenBank/DDBJ whole genome shotgun (WGS) entry which is preliminary data.</text>
</comment>
<accession>A0A565AUZ1</accession>
<reference evidence="2" key="1">
    <citation type="submission" date="2019-07" db="EMBL/GenBank/DDBJ databases">
        <authorList>
            <person name="Dittberner H."/>
        </authorList>
    </citation>
    <scope>NUCLEOTIDE SEQUENCE [LARGE SCALE GENOMIC DNA]</scope>
</reference>
<dbReference type="Proteomes" id="UP000489600">
    <property type="component" value="Unassembled WGS sequence"/>
</dbReference>
<dbReference type="AlphaFoldDB" id="A0A565AUZ1"/>
<sequence length="71" mass="8100">MIRLSLCYCTVSRTKFRSGYRRVEGYYQFYLEDIKDLRVIRVPVPKSTTNTNKDDQKTNPAGASSSASTSK</sequence>
<evidence type="ECO:0000313" key="2">
    <source>
        <dbReference type="EMBL" id="VVA93228.1"/>
    </source>
</evidence>
<feature type="compositionally biased region" description="Polar residues" evidence="1">
    <location>
        <begin position="61"/>
        <end position="71"/>
    </location>
</feature>
<gene>
    <name evidence="2" type="ORF">ANE_LOCUS3673</name>
</gene>
<dbReference type="EMBL" id="CABITT030000001">
    <property type="protein sequence ID" value="VVA93228.1"/>
    <property type="molecule type" value="Genomic_DNA"/>
</dbReference>
<feature type="region of interest" description="Disordered" evidence="1">
    <location>
        <begin position="44"/>
        <end position="71"/>
    </location>
</feature>
<keyword evidence="3" id="KW-1185">Reference proteome</keyword>